<feature type="region of interest" description="Disordered" evidence="1">
    <location>
        <begin position="117"/>
        <end position="144"/>
    </location>
</feature>
<dbReference type="KEGG" id="hspo:JGZ69_08695"/>
<name>A0AB37HEA1_9BACI</name>
<protein>
    <submittedName>
        <fullName evidence="2">Uncharacterized protein</fullName>
    </submittedName>
</protein>
<dbReference type="RefSeq" id="WP_107920444.1">
    <property type="nucleotide sequence ID" value="NZ_CP066701.1"/>
</dbReference>
<organism evidence="2 3">
    <name type="scientific">Heyndrickxia sporothermodurans</name>
    <dbReference type="NCBI Taxonomy" id="46224"/>
    <lineage>
        <taxon>Bacteria</taxon>
        <taxon>Bacillati</taxon>
        <taxon>Bacillota</taxon>
        <taxon>Bacilli</taxon>
        <taxon>Bacillales</taxon>
        <taxon>Bacillaceae</taxon>
        <taxon>Heyndrickxia</taxon>
    </lineage>
</organism>
<proteinExistence type="predicted"/>
<accession>A0AB37HEA1</accession>
<evidence type="ECO:0000256" key="1">
    <source>
        <dbReference type="SAM" id="MobiDB-lite"/>
    </source>
</evidence>
<dbReference type="Proteomes" id="UP000595512">
    <property type="component" value="Chromosome"/>
</dbReference>
<sequence length="144" mass="16899">MDKVNDQRIPLLHIYPQRHPHDDVLIVSSRTALLLLKQSIEVALEKGEGDCVATTSDFETYEIKIILNDEGRQSDFWRRLQLPLFEVDESEGQILSVEDIIGFDLKTSKDIRKARPKMEQYRKHSKQMTEKMKEVAKKNKQRDF</sequence>
<dbReference type="EMBL" id="CP066701">
    <property type="protein sequence ID" value="QQX26840.1"/>
    <property type="molecule type" value="Genomic_DNA"/>
</dbReference>
<reference evidence="2 3" key="1">
    <citation type="submission" date="2020-12" db="EMBL/GenBank/DDBJ databases">
        <title>Taxonomic evaluation of the Bacillus sporothermodurans group of bacteria based on whole genome sequences.</title>
        <authorList>
            <person name="Fiedler G."/>
            <person name="Herbstmann A.-D."/>
            <person name="Doll E."/>
            <person name="Wenning M."/>
            <person name="Brinks E."/>
            <person name="Kabisch J."/>
            <person name="Breitenwieser F."/>
            <person name="Lappann M."/>
            <person name="Boehnlein C."/>
            <person name="Franz C."/>
        </authorList>
    </citation>
    <scope>NUCLEOTIDE SEQUENCE [LARGE SCALE GENOMIC DNA]</scope>
    <source>
        <strain evidence="2 3">DSM 10599</strain>
    </source>
</reference>
<evidence type="ECO:0000313" key="2">
    <source>
        <dbReference type="EMBL" id="QQX26840.1"/>
    </source>
</evidence>
<evidence type="ECO:0000313" key="3">
    <source>
        <dbReference type="Proteomes" id="UP000595512"/>
    </source>
</evidence>
<dbReference type="AlphaFoldDB" id="A0AB37HEA1"/>
<gene>
    <name evidence="2" type="ORF">JGZ69_08695</name>
</gene>